<evidence type="ECO:0000313" key="1">
    <source>
        <dbReference type="EMBL" id="SHM84185.1"/>
    </source>
</evidence>
<dbReference type="EMBL" id="FRBY01000007">
    <property type="protein sequence ID" value="SHM84185.1"/>
    <property type="molecule type" value="Genomic_DNA"/>
</dbReference>
<organism evidence="1 2">
    <name type="scientific">Flavobacterium saccharophilum</name>
    <dbReference type="NCBI Taxonomy" id="29534"/>
    <lineage>
        <taxon>Bacteria</taxon>
        <taxon>Pseudomonadati</taxon>
        <taxon>Bacteroidota</taxon>
        <taxon>Flavobacteriia</taxon>
        <taxon>Flavobacteriales</taxon>
        <taxon>Flavobacteriaceae</taxon>
        <taxon>Flavobacterium</taxon>
    </lineage>
</organism>
<dbReference type="STRING" id="29534.SAMN05444366_4287"/>
<dbReference type="Pfam" id="PF26421">
    <property type="entry name" value="Avidin_like"/>
    <property type="match status" value="1"/>
</dbReference>
<dbReference type="Proteomes" id="UP000184121">
    <property type="component" value="Unassembled WGS sequence"/>
</dbReference>
<dbReference type="AlphaFoldDB" id="A0A1M7M0X5"/>
<evidence type="ECO:0008006" key="3">
    <source>
        <dbReference type="Google" id="ProtNLM"/>
    </source>
</evidence>
<dbReference type="InterPro" id="IPR058595">
    <property type="entry name" value="Avidin-like"/>
</dbReference>
<protein>
    <recommendedName>
        <fullName evidence="3">N-acetylglutamate synthase</fullName>
    </recommendedName>
</protein>
<sequence length="114" mass="13093">MSKFDFNNKRFAVIENSDNGEVNTQTVFHYQQKGNLVTADYSGGTITYGKIIADLKDDRLHMLYQCLTVDNELKAGKALAKIRLTENGKIKLTLDWEWLDEENAKGRSEYLEIE</sequence>
<gene>
    <name evidence="1" type="ORF">SAMN05444366_4287</name>
</gene>
<dbReference type="OrthoDB" id="5684515at2"/>
<evidence type="ECO:0000313" key="2">
    <source>
        <dbReference type="Proteomes" id="UP000184121"/>
    </source>
</evidence>
<name>A0A1M7M0X5_9FLAO</name>
<dbReference type="RefSeq" id="WP_072975663.1">
    <property type="nucleotide sequence ID" value="NZ_FRBY01000007.1"/>
</dbReference>
<reference evidence="2" key="1">
    <citation type="submission" date="2016-11" db="EMBL/GenBank/DDBJ databases">
        <authorList>
            <person name="Varghese N."/>
            <person name="Submissions S."/>
        </authorList>
    </citation>
    <scope>NUCLEOTIDE SEQUENCE [LARGE SCALE GENOMIC DNA]</scope>
    <source>
        <strain evidence="2">DSM 1811</strain>
    </source>
</reference>
<proteinExistence type="predicted"/>
<accession>A0A1M7M0X5</accession>
<keyword evidence="2" id="KW-1185">Reference proteome</keyword>